<evidence type="ECO:0000256" key="2">
    <source>
        <dbReference type="ARBA" id="ARBA00022692"/>
    </source>
</evidence>
<feature type="transmembrane region" description="Helical" evidence="8">
    <location>
        <begin position="50"/>
        <end position="73"/>
    </location>
</feature>
<dbReference type="PANTHER" id="PTHR24235:SF2">
    <property type="entry name" value="G-PROTEIN COUPLED RECEPTORS FAMILY 1 PROFILE DOMAIN-CONTAINING PROTEIN"/>
    <property type="match status" value="1"/>
</dbReference>
<evidence type="ECO:0000256" key="1">
    <source>
        <dbReference type="ARBA" id="ARBA00004141"/>
    </source>
</evidence>
<dbReference type="PRINTS" id="PR00237">
    <property type="entry name" value="GPCRRHODOPSN"/>
</dbReference>
<reference evidence="11" key="1">
    <citation type="submission" date="2023-03" db="UniProtKB">
        <authorList>
            <consortium name="WormBaseParasite"/>
        </authorList>
    </citation>
    <scope>IDENTIFICATION</scope>
</reference>
<keyword evidence="4" id="KW-0297">G-protein coupled receptor</keyword>
<dbReference type="PROSITE" id="PS50262">
    <property type="entry name" value="G_PROTEIN_RECEP_F1_2"/>
    <property type="match status" value="1"/>
</dbReference>
<keyword evidence="6" id="KW-0675">Receptor</keyword>
<proteinExistence type="predicted"/>
<evidence type="ECO:0000256" key="3">
    <source>
        <dbReference type="ARBA" id="ARBA00022989"/>
    </source>
</evidence>
<accession>A0A9J2P6S6</accession>
<evidence type="ECO:0000256" key="4">
    <source>
        <dbReference type="ARBA" id="ARBA00023040"/>
    </source>
</evidence>
<evidence type="ECO:0000313" key="11">
    <source>
        <dbReference type="WBParaSite" id="ALUE_0000560501-mRNA-1"/>
    </source>
</evidence>
<dbReference type="PANTHER" id="PTHR24235">
    <property type="entry name" value="NEUROPEPTIDE Y RECEPTOR"/>
    <property type="match status" value="1"/>
</dbReference>
<dbReference type="GO" id="GO:0042923">
    <property type="term" value="F:neuropeptide binding"/>
    <property type="evidence" value="ECO:0007669"/>
    <property type="project" value="TreeGrafter"/>
</dbReference>
<dbReference type="GO" id="GO:0008188">
    <property type="term" value="F:neuropeptide receptor activity"/>
    <property type="evidence" value="ECO:0007669"/>
    <property type="project" value="TreeGrafter"/>
</dbReference>
<dbReference type="Gene3D" id="1.20.1070.10">
    <property type="entry name" value="Rhodopsin 7-helix transmembrane proteins"/>
    <property type="match status" value="1"/>
</dbReference>
<name>A0A9J2P6S6_ASCLU</name>
<evidence type="ECO:0000259" key="9">
    <source>
        <dbReference type="PROSITE" id="PS50262"/>
    </source>
</evidence>
<keyword evidence="3 8" id="KW-1133">Transmembrane helix</keyword>
<evidence type="ECO:0000256" key="6">
    <source>
        <dbReference type="ARBA" id="ARBA00023170"/>
    </source>
</evidence>
<dbReference type="WBParaSite" id="ALUE_0000560501-mRNA-1">
    <property type="protein sequence ID" value="ALUE_0000560501-mRNA-1"/>
    <property type="gene ID" value="ALUE_0000560501"/>
</dbReference>
<evidence type="ECO:0000256" key="8">
    <source>
        <dbReference type="SAM" id="Phobius"/>
    </source>
</evidence>
<keyword evidence="2 8" id="KW-0812">Transmembrane</keyword>
<dbReference type="GO" id="GO:0005886">
    <property type="term" value="C:plasma membrane"/>
    <property type="evidence" value="ECO:0007669"/>
    <property type="project" value="TreeGrafter"/>
</dbReference>
<evidence type="ECO:0000256" key="7">
    <source>
        <dbReference type="ARBA" id="ARBA00023224"/>
    </source>
</evidence>
<keyword evidence="7" id="KW-0807">Transducer</keyword>
<feature type="domain" description="G-protein coupled receptors family 1 profile" evidence="9">
    <location>
        <begin position="30"/>
        <end position="167"/>
    </location>
</feature>
<dbReference type="SUPFAM" id="SSF81321">
    <property type="entry name" value="Family A G protein-coupled receptor-like"/>
    <property type="match status" value="1"/>
</dbReference>
<keyword evidence="10" id="KW-1185">Reference proteome</keyword>
<evidence type="ECO:0000256" key="5">
    <source>
        <dbReference type="ARBA" id="ARBA00023136"/>
    </source>
</evidence>
<dbReference type="InterPro" id="IPR000276">
    <property type="entry name" value="GPCR_Rhodpsn"/>
</dbReference>
<comment type="subcellular location">
    <subcellularLocation>
        <location evidence="1">Membrane</location>
        <topology evidence="1">Multi-pass membrane protein</topology>
    </subcellularLocation>
</comment>
<protein>
    <submittedName>
        <fullName evidence="11">G-protein coupled receptors family 1 profile domain-containing protein</fullName>
    </submittedName>
</protein>
<dbReference type="GO" id="GO:0043005">
    <property type="term" value="C:neuron projection"/>
    <property type="evidence" value="ECO:0007669"/>
    <property type="project" value="TreeGrafter"/>
</dbReference>
<keyword evidence="5 8" id="KW-0472">Membrane</keyword>
<feature type="transmembrane region" description="Helical" evidence="8">
    <location>
        <begin position="18"/>
        <end position="38"/>
    </location>
</feature>
<dbReference type="Proteomes" id="UP000036681">
    <property type="component" value="Unplaced"/>
</dbReference>
<organism evidence="10 11">
    <name type="scientific">Ascaris lumbricoides</name>
    <name type="common">Giant roundworm</name>
    <dbReference type="NCBI Taxonomy" id="6252"/>
    <lineage>
        <taxon>Eukaryota</taxon>
        <taxon>Metazoa</taxon>
        <taxon>Ecdysozoa</taxon>
        <taxon>Nematoda</taxon>
        <taxon>Chromadorea</taxon>
        <taxon>Rhabditida</taxon>
        <taxon>Spirurina</taxon>
        <taxon>Ascaridomorpha</taxon>
        <taxon>Ascaridoidea</taxon>
        <taxon>Ascarididae</taxon>
        <taxon>Ascaris</taxon>
    </lineage>
</organism>
<evidence type="ECO:0000313" key="10">
    <source>
        <dbReference type="Proteomes" id="UP000036681"/>
    </source>
</evidence>
<dbReference type="AlphaFoldDB" id="A0A9J2P6S6"/>
<feature type="transmembrane region" description="Helical" evidence="8">
    <location>
        <begin position="79"/>
        <end position="107"/>
    </location>
</feature>
<dbReference type="InterPro" id="IPR017452">
    <property type="entry name" value="GPCR_Rhodpsn_7TM"/>
</dbReference>
<feature type="transmembrane region" description="Helical" evidence="8">
    <location>
        <begin position="128"/>
        <end position="148"/>
    </location>
</feature>
<dbReference type="Pfam" id="PF00001">
    <property type="entry name" value="7tm_1"/>
    <property type="match status" value="1"/>
</dbReference>
<sequence>MRIVKHCSWTSVQVAFSLVYGALMIVGLVGNGGVLFAVSKNKRLRSARNIFLLNLILTDILLCVTAIPVTPWYALTKNWLFGALMCRLMPLSNSCSVFVTSWSLTAIALDKFVHIIDPTRAPVRVRQAALITLFIWLVCSLINIPYLMSYDLVDGAYYVPENATPFCGHFCDELNWQGETPRQLYGSTVMLLQVIGRSGTLGIFGHASRAIEYRSVALPAAAGVPVGRIGAKGAGDPAELGYVAACPDGNE</sequence>